<dbReference type="AlphaFoldDB" id="A0A9P1E4P4"/>
<accession>A0A9P1E4P4</accession>
<feature type="transmembrane region" description="Helical" evidence="2">
    <location>
        <begin position="144"/>
        <end position="163"/>
    </location>
</feature>
<dbReference type="Proteomes" id="UP001152484">
    <property type="component" value="Unassembled WGS sequence"/>
</dbReference>
<feature type="region of interest" description="Disordered" evidence="1">
    <location>
        <begin position="1"/>
        <end position="39"/>
    </location>
</feature>
<keyword evidence="2" id="KW-0472">Membrane</keyword>
<evidence type="ECO:0000313" key="4">
    <source>
        <dbReference type="Proteomes" id="UP001152484"/>
    </source>
</evidence>
<keyword evidence="2" id="KW-0812">Transmembrane</keyword>
<evidence type="ECO:0000256" key="1">
    <source>
        <dbReference type="SAM" id="MobiDB-lite"/>
    </source>
</evidence>
<reference evidence="3" key="1">
    <citation type="submission" date="2022-07" db="EMBL/GenBank/DDBJ databases">
        <authorList>
            <person name="Macas J."/>
            <person name="Novak P."/>
            <person name="Neumann P."/>
        </authorList>
    </citation>
    <scope>NUCLEOTIDE SEQUENCE</scope>
</reference>
<sequence>MEDSVGDQKRRRVWEEDKDADIGGDNMALDDPKNGGAGLGTSTPRGLKTLLLNEVRGKPLGLLIRVQLNFHSYVFMFVFYFDQTVFIFVVYVYFRQTLALGLGDEGSLLTALGSFRPITGSANHIAFHMVIGSKSGSRVGGWKWTFYLFVPFLNAVISIYAAFSQKKKS</sequence>
<keyword evidence="2" id="KW-1133">Transmembrane helix</keyword>
<dbReference type="OrthoDB" id="1326317at2759"/>
<dbReference type="EMBL" id="CAMAPE010000010">
    <property type="protein sequence ID" value="CAH9078498.1"/>
    <property type="molecule type" value="Genomic_DNA"/>
</dbReference>
<feature type="transmembrane region" description="Helical" evidence="2">
    <location>
        <begin position="73"/>
        <end position="94"/>
    </location>
</feature>
<organism evidence="3 4">
    <name type="scientific">Cuscuta europaea</name>
    <name type="common">European dodder</name>
    <dbReference type="NCBI Taxonomy" id="41803"/>
    <lineage>
        <taxon>Eukaryota</taxon>
        <taxon>Viridiplantae</taxon>
        <taxon>Streptophyta</taxon>
        <taxon>Embryophyta</taxon>
        <taxon>Tracheophyta</taxon>
        <taxon>Spermatophyta</taxon>
        <taxon>Magnoliopsida</taxon>
        <taxon>eudicotyledons</taxon>
        <taxon>Gunneridae</taxon>
        <taxon>Pentapetalae</taxon>
        <taxon>asterids</taxon>
        <taxon>lamiids</taxon>
        <taxon>Solanales</taxon>
        <taxon>Convolvulaceae</taxon>
        <taxon>Cuscuteae</taxon>
        <taxon>Cuscuta</taxon>
        <taxon>Cuscuta subgen. Cuscuta</taxon>
    </lineage>
</organism>
<name>A0A9P1E4P4_CUSEU</name>
<proteinExistence type="predicted"/>
<evidence type="ECO:0000256" key="2">
    <source>
        <dbReference type="SAM" id="Phobius"/>
    </source>
</evidence>
<keyword evidence="4" id="KW-1185">Reference proteome</keyword>
<protein>
    <submittedName>
        <fullName evidence="3">Uncharacterized protein</fullName>
    </submittedName>
</protein>
<comment type="caution">
    <text evidence="3">The sequence shown here is derived from an EMBL/GenBank/DDBJ whole genome shotgun (WGS) entry which is preliminary data.</text>
</comment>
<evidence type="ECO:0000313" key="3">
    <source>
        <dbReference type="EMBL" id="CAH9078498.1"/>
    </source>
</evidence>
<gene>
    <name evidence="3" type="ORF">CEURO_LOCUS6762</name>
</gene>